<evidence type="ECO:0000313" key="1">
    <source>
        <dbReference type="EMBL" id="BBY28891.1"/>
    </source>
</evidence>
<organism evidence="1 2">
    <name type="scientific">Mycolicibacterium sediminis</name>
    <dbReference type="NCBI Taxonomy" id="1286180"/>
    <lineage>
        <taxon>Bacteria</taxon>
        <taxon>Bacillati</taxon>
        <taxon>Actinomycetota</taxon>
        <taxon>Actinomycetes</taxon>
        <taxon>Mycobacteriales</taxon>
        <taxon>Mycobacteriaceae</taxon>
        <taxon>Mycolicibacterium</taxon>
    </lineage>
</organism>
<proteinExistence type="predicted"/>
<sequence length="77" mass="8240">MTTVQPEEIGADDVTAVMDGPETIYIATVVNPTGGNQIMTAHRTSDGANAQIEEMARLWSTDRDALDADVLPLPLMP</sequence>
<name>A0A7I7QRA7_9MYCO</name>
<keyword evidence="2" id="KW-1185">Reference proteome</keyword>
<evidence type="ECO:0000313" key="2">
    <source>
        <dbReference type="Proteomes" id="UP000467193"/>
    </source>
</evidence>
<dbReference type="RefSeq" id="WP_163797731.1">
    <property type="nucleotide sequence ID" value="NZ_AP022588.1"/>
</dbReference>
<protein>
    <submittedName>
        <fullName evidence="1">Uncharacterized protein</fullName>
    </submittedName>
</protein>
<accession>A0A7I7QRA7</accession>
<gene>
    <name evidence="1" type="ORF">MSEDJ_29870</name>
</gene>
<dbReference type="EMBL" id="AP022588">
    <property type="protein sequence ID" value="BBY28891.1"/>
    <property type="molecule type" value="Genomic_DNA"/>
</dbReference>
<dbReference type="Proteomes" id="UP000467193">
    <property type="component" value="Chromosome"/>
</dbReference>
<reference evidence="1 2" key="1">
    <citation type="journal article" date="2019" name="Emerg. Microbes Infect.">
        <title>Comprehensive subspecies identification of 175 nontuberculous mycobacteria species based on 7547 genomic profiles.</title>
        <authorList>
            <person name="Matsumoto Y."/>
            <person name="Kinjo T."/>
            <person name="Motooka D."/>
            <person name="Nabeya D."/>
            <person name="Jung N."/>
            <person name="Uechi K."/>
            <person name="Horii T."/>
            <person name="Iida T."/>
            <person name="Fujita J."/>
            <person name="Nakamura S."/>
        </authorList>
    </citation>
    <scope>NUCLEOTIDE SEQUENCE [LARGE SCALE GENOMIC DNA]</scope>
    <source>
        <strain evidence="1 2">JCM 17899</strain>
    </source>
</reference>
<dbReference type="KEGG" id="msei:MSEDJ_29870"/>
<dbReference type="AlphaFoldDB" id="A0A7I7QRA7"/>